<sequence>MVTVFRLHFQPNDGWQFRGFFPICRTGIPALSPGRLRRTHRLRLPYGLRRRHPRYQPGPQRIQRPAPGSQHQPRSAPERRQQTSRNPHQGRIHRRPCPEFQMAHKPLAEGPQG</sequence>
<dbReference type="Proteomes" id="UP000053573">
    <property type="component" value="Unassembled WGS sequence"/>
</dbReference>
<evidence type="ECO:0000313" key="2">
    <source>
        <dbReference type="EMBL" id="KLJ09237.1"/>
    </source>
</evidence>
<keyword evidence="3" id="KW-1185">Reference proteome</keyword>
<organism evidence="2 3">
    <name type="scientific">Blastomyces silverae</name>
    <dbReference type="NCBI Taxonomy" id="2060906"/>
    <lineage>
        <taxon>Eukaryota</taxon>
        <taxon>Fungi</taxon>
        <taxon>Dikarya</taxon>
        <taxon>Ascomycota</taxon>
        <taxon>Pezizomycotina</taxon>
        <taxon>Eurotiomycetes</taxon>
        <taxon>Eurotiomycetidae</taxon>
        <taxon>Onygenales</taxon>
        <taxon>Ajellomycetaceae</taxon>
        <taxon>Blastomyces</taxon>
    </lineage>
</organism>
<dbReference type="AlphaFoldDB" id="A0A0H1BDV5"/>
<feature type="region of interest" description="Disordered" evidence="1">
    <location>
        <begin position="42"/>
        <end position="113"/>
    </location>
</feature>
<reference evidence="3" key="1">
    <citation type="journal article" date="2015" name="PLoS Genet.">
        <title>The dynamic genome and transcriptome of the human fungal pathogen Blastomyces and close relative Emmonsia.</title>
        <authorList>
            <person name="Munoz J.F."/>
            <person name="Gauthier G.M."/>
            <person name="Desjardins C.A."/>
            <person name="Gallo J.E."/>
            <person name="Holder J."/>
            <person name="Sullivan T.D."/>
            <person name="Marty A.J."/>
            <person name="Carmen J.C."/>
            <person name="Chen Z."/>
            <person name="Ding L."/>
            <person name="Gujja S."/>
            <person name="Magrini V."/>
            <person name="Misas E."/>
            <person name="Mitreva M."/>
            <person name="Priest M."/>
            <person name="Saif S."/>
            <person name="Whiston E.A."/>
            <person name="Young S."/>
            <person name="Zeng Q."/>
            <person name="Goldman W.E."/>
            <person name="Mardis E.R."/>
            <person name="Taylor J.W."/>
            <person name="McEwen J.G."/>
            <person name="Clay O.K."/>
            <person name="Klein B.S."/>
            <person name="Cuomo C.A."/>
        </authorList>
    </citation>
    <scope>NUCLEOTIDE SEQUENCE [LARGE SCALE GENOMIC DNA]</scope>
    <source>
        <strain evidence="3">UAMH 139</strain>
    </source>
</reference>
<evidence type="ECO:0000256" key="1">
    <source>
        <dbReference type="SAM" id="MobiDB-lite"/>
    </source>
</evidence>
<feature type="compositionally biased region" description="Basic residues" evidence="1">
    <location>
        <begin position="42"/>
        <end position="54"/>
    </location>
</feature>
<proteinExistence type="predicted"/>
<comment type="caution">
    <text evidence="2">The sequence shown here is derived from an EMBL/GenBank/DDBJ whole genome shotgun (WGS) entry which is preliminary data.</text>
</comment>
<protein>
    <submittedName>
        <fullName evidence="2">Uncharacterized protein</fullName>
    </submittedName>
</protein>
<accession>A0A0H1BDV5</accession>
<name>A0A0H1BDV5_9EURO</name>
<gene>
    <name evidence="2" type="ORF">EMPG_15345</name>
</gene>
<dbReference type="EMBL" id="LDEV01002394">
    <property type="protein sequence ID" value="KLJ09237.1"/>
    <property type="molecule type" value="Genomic_DNA"/>
</dbReference>
<evidence type="ECO:0000313" key="3">
    <source>
        <dbReference type="Proteomes" id="UP000053573"/>
    </source>
</evidence>